<dbReference type="AlphaFoldDB" id="A0A4Z0M361"/>
<accession>A0A4Z0M361</accession>
<dbReference type="GO" id="GO:0005886">
    <property type="term" value="C:plasma membrane"/>
    <property type="evidence" value="ECO:0007669"/>
    <property type="project" value="UniProtKB-SubCell"/>
</dbReference>
<evidence type="ECO:0000256" key="4">
    <source>
        <dbReference type="ARBA" id="ARBA00022475"/>
    </source>
</evidence>
<dbReference type="NCBIfam" id="TIGR00540">
    <property type="entry name" value="TPR_hemY_coli"/>
    <property type="match status" value="1"/>
</dbReference>
<keyword evidence="6 11" id="KW-0812">Transmembrane</keyword>
<dbReference type="Gene3D" id="1.25.40.10">
    <property type="entry name" value="Tetratricopeptide repeat domain"/>
    <property type="match status" value="2"/>
</dbReference>
<name>A0A4Z0M361_9GAMM</name>
<evidence type="ECO:0000313" key="13">
    <source>
        <dbReference type="EMBL" id="TGD73880.1"/>
    </source>
</evidence>
<evidence type="ECO:0000259" key="12">
    <source>
        <dbReference type="Pfam" id="PF07219"/>
    </source>
</evidence>
<gene>
    <name evidence="13" type="ORF">E4634_06985</name>
</gene>
<reference evidence="13 14" key="1">
    <citation type="submission" date="2019-04" db="EMBL/GenBank/DDBJ databases">
        <title>Taxonomy of novel Haliea sp. from mangrove soil of West Coast of India.</title>
        <authorList>
            <person name="Verma A."/>
            <person name="Kumar P."/>
            <person name="Krishnamurthi S."/>
        </authorList>
    </citation>
    <scope>NUCLEOTIDE SEQUENCE [LARGE SCALE GENOMIC DNA]</scope>
    <source>
        <strain evidence="13 14">SAOS-164</strain>
    </source>
</reference>
<proteinExistence type="predicted"/>
<dbReference type="InterPro" id="IPR010817">
    <property type="entry name" value="HemY_N"/>
</dbReference>
<feature type="transmembrane region" description="Helical" evidence="11">
    <location>
        <begin position="40"/>
        <end position="60"/>
    </location>
</feature>
<evidence type="ECO:0000256" key="11">
    <source>
        <dbReference type="SAM" id="Phobius"/>
    </source>
</evidence>
<dbReference type="InterPro" id="IPR005254">
    <property type="entry name" value="Heme_biosyn_assoc_TPR_pro"/>
</dbReference>
<dbReference type="GO" id="GO:0006779">
    <property type="term" value="P:porphyrin-containing compound biosynthetic process"/>
    <property type="evidence" value="ECO:0007669"/>
    <property type="project" value="UniProtKB-KW"/>
</dbReference>
<dbReference type="Proteomes" id="UP000298050">
    <property type="component" value="Unassembled WGS sequence"/>
</dbReference>
<evidence type="ECO:0000256" key="2">
    <source>
        <dbReference type="ARBA" id="ARBA00004429"/>
    </source>
</evidence>
<feature type="domain" description="HemY N-terminal" evidence="12">
    <location>
        <begin position="27"/>
        <end position="133"/>
    </location>
</feature>
<keyword evidence="4" id="KW-1003">Cell membrane</keyword>
<comment type="pathway">
    <text evidence="3">Porphyrin-containing compound metabolism; protoheme biosynthesis.</text>
</comment>
<comment type="function">
    <text evidence="1">Involved in a late step of protoheme IX synthesis.</text>
</comment>
<sequence length="420" mass="46535">MRRLFVIIILALLAGVGIVAVIESDPGYVLIAYGAYTVETSLWVGLVVLALLCFAVYAVVRLLRRLLGGQNSLVSWVEGRRNRASSRLTTRGLISYTEGNWDRARRQLISGAKASEAPLLNYLVAARASHQLGEADKVREYLGAAGETDSEARTAVELTTAELQLRSGEYRQALATLEQARRNVRRLPQALDLLRQAYVGLGDWPALAQLLPELKKHKVMPADELQTLEREVYSGLLRAGAVADSEHTGEPLRLAWEQVPAALKQDASLVHDYVDLLIGEGYHSAADKVVRRMLKQHWDSGLVRQYGYVLTDNNARQLAKAESWLPQHSDDPQLMLCLGRLAAREKLWGKAREYFEQTYAIERTPEVCAELGRLLLALGEPRVAGAYYREGLQAQQGDLPALPMPEHANPSVAKRLANSS</sequence>
<keyword evidence="14" id="KW-1185">Reference proteome</keyword>
<dbReference type="Pfam" id="PF07219">
    <property type="entry name" value="HemY_N"/>
    <property type="match status" value="1"/>
</dbReference>
<keyword evidence="5" id="KW-0997">Cell inner membrane</keyword>
<dbReference type="RefSeq" id="WP_135442207.1">
    <property type="nucleotide sequence ID" value="NZ_SRLE01000006.1"/>
</dbReference>
<keyword evidence="8 11" id="KW-0472">Membrane</keyword>
<evidence type="ECO:0000256" key="9">
    <source>
        <dbReference type="ARBA" id="ARBA00023244"/>
    </source>
</evidence>
<feature type="region of interest" description="Disordered" evidence="10">
    <location>
        <begin position="399"/>
        <end position="420"/>
    </location>
</feature>
<dbReference type="UniPathway" id="UPA00252"/>
<evidence type="ECO:0000256" key="7">
    <source>
        <dbReference type="ARBA" id="ARBA00022989"/>
    </source>
</evidence>
<dbReference type="InterPro" id="IPR011990">
    <property type="entry name" value="TPR-like_helical_dom_sf"/>
</dbReference>
<evidence type="ECO:0000256" key="1">
    <source>
        <dbReference type="ARBA" id="ARBA00002962"/>
    </source>
</evidence>
<evidence type="ECO:0000256" key="5">
    <source>
        <dbReference type="ARBA" id="ARBA00022519"/>
    </source>
</evidence>
<evidence type="ECO:0000256" key="3">
    <source>
        <dbReference type="ARBA" id="ARBA00004744"/>
    </source>
</evidence>
<organism evidence="13 14">
    <name type="scientific">Mangrovimicrobium sediminis</name>
    <dbReference type="NCBI Taxonomy" id="2562682"/>
    <lineage>
        <taxon>Bacteria</taxon>
        <taxon>Pseudomonadati</taxon>
        <taxon>Pseudomonadota</taxon>
        <taxon>Gammaproteobacteria</taxon>
        <taxon>Cellvibrionales</taxon>
        <taxon>Halieaceae</taxon>
        <taxon>Mangrovimicrobium</taxon>
    </lineage>
</organism>
<comment type="caution">
    <text evidence="13">The sequence shown here is derived from an EMBL/GenBank/DDBJ whole genome shotgun (WGS) entry which is preliminary data.</text>
</comment>
<evidence type="ECO:0000313" key="14">
    <source>
        <dbReference type="Proteomes" id="UP000298050"/>
    </source>
</evidence>
<comment type="subcellular location">
    <subcellularLocation>
        <location evidence="2">Cell inner membrane</location>
        <topology evidence="2">Multi-pass membrane protein</topology>
    </subcellularLocation>
</comment>
<keyword evidence="9" id="KW-0627">Porphyrin biosynthesis</keyword>
<keyword evidence="7 11" id="KW-1133">Transmembrane helix</keyword>
<dbReference type="SUPFAM" id="SSF48452">
    <property type="entry name" value="TPR-like"/>
    <property type="match status" value="1"/>
</dbReference>
<dbReference type="OrthoDB" id="7053339at2"/>
<evidence type="ECO:0000256" key="6">
    <source>
        <dbReference type="ARBA" id="ARBA00022692"/>
    </source>
</evidence>
<dbReference type="EMBL" id="SRLE01000006">
    <property type="protein sequence ID" value="TGD73880.1"/>
    <property type="molecule type" value="Genomic_DNA"/>
</dbReference>
<evidence type="ECO:0000256" key="10">
    <source>
        <dbReference type="SAM" id="MobiDB-lite"/>
    </source>
</evidence>
<protein>
    <submittedName>
        <fullName evidence="13">Heme biosynthesis protein HemY</fullName>
    </submittedName>
</protein>
<evidence type="ECO:0000256" key="8">
    <source>
        <dbReference type="ARBA" id="ARBA00023136"/>
    </source>
</evidence>
<dbReference type="GO" id="GO:0042168">
    <property type="term" value="P:heme metabolic process"/>
    <property type="evidence" value="ECO:0007669"/>
    <property type="project" value="InterPro"/>
</dbReference>